<name>A0ABT4WM75_PSEFR</name>
<sequence>MNYKGKADLTLHCLYSNPRRMVILPDRDVEIESCDSGTKISVELGESGLTVDEIDVSVSGNIHRFLVDTTINANRQYTLHCSPLAV</sequence>
<reference evidence="1 2" key="1">
    <citation type="submission" date="2023-01" db="EMBL/GenBank/DDBJ databases">
        <title>Effects of deletion of Siderophore biosynthase gene in Pseudomonas fragi on quorum sensing and spoliage ability.</title>
        <authorList>
            <person name="Cui F."/>
            <person name="Wang D."/>
            <person name="Liu J."/>
            <person name="Wang Q."/>
            <person name="Li T."/>
            <person name="Li J."/>
        </authorList>
    </citation>
    <scope>NUCLEOTIDE SEQUENCE [LARGE SCALE GENOMIC DNA]</scope>
    <source>
        <strain evidence="1 2">MS-10</strain>
    </source>
</reference>
<keyword evidence="2" id="KW-1185">Reference proteome</keyword>
<protein>
    <submittedName>
        <fullName evidence="1">Uncharacterized protein</fullName>
    </submittedName>
</protein>
<comment type="caution">
    <text evidence="1">The sequence shown here is derived from an EMBL/GenBank/DDBJ whole genome shotgun (WGS) entry which is preliminary data.</text>
</comment>
<organism evidence="1 2">
    <name type="scientific">Pseudomonas fragi</name>
    <dbReference type="NCBI Taxonomy" id="296"/>
    <lineage>
        <taxon>Bacteria</taxon>
        <taxon>Pseudomonadati</taxon>
        <taxon>Pseudomonadota</taxon>
        <taxon>Gammaproteobacteria</taxon>
        <taxon>Pseudomonadales</taxon>
        <taxon>Pseudomonadaceae</taxon>
        <taxon>Pseudomonas</taxon>
    </lineage>
</organism>
<gene>
    <name evidence="1" type="ORF">PI499_04230</name>
</gene>
<proteinExistence type="predicted"/>
<dbReference type="EMBL" id="JAQJVI010000003">
    <property type="protein sequence ID" value="MDA7021094.1"/>
    <property type="molecule type" value="Genomic_DNA"/>
</dbReference>
<evidence type="ECO:0000313" key="2">
    <source>
        <dbReference type="Proteomes" id="UP001212337"/>
    </source>
</evidence>
<dbReference type="RefSeq" id="WP_095023647.1">
    <property type="nucleotide sequence ID" value="NZ_JAQJVI010000003.1"/>
</dbReference>
<evidence type="ECO:0000313" key="1">
    <source>
        <dbReference type="EMBL" id="MDA7021094.1"/>
    </source>
</evidence>
<accession>A0ABT4WM75</accession>
<dbReference type="Proteomes" id="UP001212337">
    <property type="component" value="Unassembled WGS sequence"/>
</dbReference>
<dbReference type="GeneID" id="89545212"/>